<organism evidence="3">
    <name type="scientific">freshwater metagenome</name>
    <dbReference type="NCBI Taxonomy" id="449393"/>
    <lineage>
        <taxon>unclassified sequences</taxon>
        <taxon>metagenomes</taxon>
        <taxon>ecological metagenomes</taxon>
    </lineage>
</organism>
<dbReference type="InterPro" id="IPR008928">
    <property type="entry name" value="6-hairpin_glycosidase_sf"/>
</dbReference>
<dbReference type="AlphaFoldDB" id="A0A6J7RQQ9"/>
<dbReference type="SUPFAM" id="SSF56784">
    <property type="entry name" value="HAD-like"/>
    <property type="match status" value="1"/>
</dbReference>
<evidence type="ECO:0000313" key="3">
    <source>
        <dbReference type="EMBL" id="CAB5031149.1"/>
    </source>
</evidence>
<feature type="domain" description="Trehalase-like N-terminal" evidence="2">
    <location>
        <begin position="251"/>
        <end position="483"/>
    </location>
</feature>
<dbReference type="GO" id="GO:0005992">
    <property type="term" value="P:trehalose biosynthetic process"/>
    <property type="evidence" value="ECO:0007669"/>
    <property type="project" value="InterPro"/>
</dbReference>
<evidence type="ECO:0000259" key="2">
    <source>
        <dbReference type="Pfam" id="PF19291"/>
    </source>
</evidence>
<dbReference type="Pfam" id="PF00723">
    <property type="entry name" value="Glyco_hydro_15"/>
    <property type="match status" value="1"/>
</dbReference>
<dbReference type="GO" id="GO:0004553">
    <property type="term" value="F:hydrolase activity, hydrolyzing O-glycosyl compounds"/>
    <property type="evidence" value="ECO:0007669"/>
    <property type="project" value="UniProtKB-ARBA"/>
</dbReference>
<dbReference type="PANTHER" id="PTHR31616:SF0">
    <property type="entry name" value="GLUCAN 1,4-ALPHA-GLUCOSIDASE"/>
    <property type="match status" value="1"/>
</dbReference>
<evidence type="ECO:0000259" key="1">
    <source>
        <dbReference type="Pfam" id="PF00723"/>
    </source>
</evidence>
<dbReference type="NCBIfam" id="TIGR00685">
    <property type="entry name" value="T6PP"/>
    <property type="match status" value="1"/>
</dbReference>
<dbReference type="InterPro" id="IPR006379">
    <property type="entry name" value="HAD-SF_hydro_IIB"/>
</dbReference>
<dbReference type="CDD" id="cd01627">
    <property type="entry name" value="HAD_TPP"/>
    <property type="match status" value="1"/>
</dbReference>
<dbReference type="Gene3D" id="3.40.50.1000">
    <property type="entry name" value="HAD superfamily/HAD-like"/>
    <property type="match status" value="1"/>
</dbReference>
<dbReference type="InterPro" id="IPR045582">
    <property type="entry name" value="Trehalase-like_N"/>
</dbReference>
<dbReference type="PANTHER" id="PTHR31616">
    <property type="entry name" value="TREHALASE"/>
    <property type="match status" value="1"/>
</dbReference>
<dbReference type="InterPro" id="IPR023214">
    <property type="entry name" value="HAD_sf"/>
</dbReference>
<dbReference type="InterPro" id="IPR036412">
    <property type="entry name" value="HAD-like_sf"/>
</dbReference>
<gene>
    <name evidence="3" type="ORF">UFOPK4150_00983</name>
</gene>
<proteinExistence type="predicted"/>
<protein>
    <submittedName>
        <fullName evidence="3">Unannotated protein</fullName>
    </submittedName>
</protein>
<accession>A0A6J7RQQ9</accession>
<reference evidence="3" key="1">
    <citation type="submission" date="2020-05" db="EMBL/GenBank/DDBJ databases">
        <authorList>
            <person name="Chiriac C."/>
            <person name="Salcher M."/>
            <person name="Ghai R."/>
            <person name="Kavagutti S V."/>
        </authorList>
    </citation>
    <scope>NUCLEOTIDE SEQUENCE</scope>
</reference>
<dbReference type="InterPro" id="IPR012341">
    <property type="entry name" value="6hp_glycosidase-like_sf"/>
</dbReference>
<dbReference type="Gene3D" id="3.30.70.1020">
    <property type="entry name" value="Trehalose-6-phosphate phosphatase related protein, domain 2"/>
    <property type="match status" value="1"/>
</dbReference>
<dbReference type="Pfam" id="PF02358">
    <property type="entry name" value="Trehalose_PPase"/>
    <property type="match status" value="1"/>
</dbReference>
<dbReference type="Gene3D" id="1.50.10.10">
    <property type="match status" value="1"/>
</dbReference>
<sequence length="871" mass="93117">MTGGRFDPDLLTALRAIARTPNLLVATDYDGTLAPIVEDPSSAVPIPESIAALRTLAGLSATTVAVVSGRALRDLAALSRLPHEIHLVGSHGSEFDIDFIHALDRDAGMLRSQLTDAARALTDGVPGVAIEPKPTGVAVHVRRASRPDAERILDAVRRGPASLPGVYATEGKEVLELSVVETDKGHALDVLRHQAGASAAVFFGDDVTDEKVFARLSGPDVGIKVGPGQSLAAYGIDEPGDVALLLAILAEERAAWLAGAEATPISSLTLLADGVNVALVTPDGDITWLCHPEPDSPAIFADLLGGTAAGVLSVHPARGGLPLGQDYVADTLVVQTRWAGLTVIDYLDRSPFPGAESPGETAMGRSHLTRLMREISGRTPARVVFAPRPEFGSVPVRLEQVRADDGSPLGMRLIGASEPLGLRAPGVTWDVHSDGAHETAVATIDPSTMPGGRIILELRAGTDFLGPAPIDDVRRRAITEQYWSSWASKLNLPTSYRGAVLRSALTLKALCHGRSGGVLAAATTSLPEGLGGTRNWDYRYTWVRDGAMSVQALLRLGSSTEAEAYLGWLRRIVDELGSAEHLHPLYTLHGHTLGPEAVIEQLPGYAGSRPVRVGNAAQGQVQLDVFGPVADLIADLVIHRGSGPTALHEHEWILLCQMVDAVERRWSEPDAGIWEIRDAAQHHVYSKVMCWLTVNRAMEVATAVGREQPGWARLRDDIAAEVIDRGFDPVRGAYVSAYDRLEMECASLFIGLSGLLPADDPRFVSTVNAVEDELRDGPTVFRYRHDDGLPGHEGGMHICATWLVEAYLRVGRRDDAVALFEDILELAGPTGLLSEQYDARTGRSLGNHPQAYSHLGVIRAALALDPYVSTL</sequence>
<feature type="domain" description="GH15-like" evidence="1">
    <location>
        <begin position="496"/>
        <end position="861"/>
    </location>
</feature>
<name>A0A6J7RQQ9_9ZZZZ</name>
<dbReference type="SUPFAM" id="SSF48208">
    <property type="entry name" value="Six-hairpin glycosidases"/>
    <property type="match status" value="1"/>
</dbReference>
<dbReference type="InterPro" id="IPR011613">
    <property type="entry name" value="GH15-like"/>
</dbReference>
<dbReference type="EMBL" id="CAFBPU010000016">
    <property type="protein sequence ID" value="CAB5031149.1"/>
    <property type="molecule type" value="Genomic_DNA"/>
</dbReference>
<dbReference type="Pfam" id="PF19291">
    <property type="entry name" value="TREH_N"/>
    <property type="match status" value="1"/>
</dbReference>
<dbReference type="InterPro" id="IPR003337">
    <property type="entry name" value="Trehalose_PPase"/>
</dbReference>
<dbReference type="NCBIfam" id="TIGR01484">
    <property type="entry name" value="HAD-SF-IIB"/>
    <property type="match status" value="1"/>
</dbReference>